<dbReference type="Proteomes" id="UP000238479">
    <property type="component" value="Chromosome 5"/>
</dbReference>
<dbReference type="PANTHER" id="PTHR45651:SF36">
    <property type="entry name" value="CYCLIC NUCLEOTIDE-BINDING DOMAIN-CONTAINING PROTEIN"/>
    <property type="match status" value="1"/>
</dbReference>
<keyword evidence="3" id="KW-0472">Membrane</keyword>
<dbReference type="OMA" id="FERSCIN"/>
<keyword evidence="1" id="KW-0406">Ion transport</keyword>
<dbReference type="InterPro" id="IPR000595">
    <property type="entry name" value="cNMP-bd_dom"/>
</dbReference>
<organism evidence="5 6">
    <name type="scientific">Rosa chinensis</name>
    <name type="common">China rose</name>
    <dbReference type="NCBI Taxonomy" id="74649"/>
    <lineage>
        <taxon>Eukaryota</taxon>
        <taxon>Viridiplantae</taxon>
        <taxon>Streptophyta</taxon>
        <taxon>Embryophyta</taxon>
        <taxon>Tracheophyta</taxon>
        <taxon>Spermatophyta</taxon>
        <taxon>Magnoliopsida</taxon>
        <taxon>eudicotyledons</taxon>
        <taxon>Gunneridae</taxon>
        <taxon>Pentapetalae</taxon>
        <taxon>rosids</taxon>
        <taxon>fabids</taxon>
        <taxon>Rosales</taxon>
        <taxon>Rosaceae</taxon>
        <taxon>Rosoideae</taxon>
        <taxon>Rosoideae incertae sedis</taxon>
        <taxon>Rosa</taxon>
    </lineage>
</organism>
<feature type="transmembrane region" description="Helical" evidence="3">
    <location>
        <begin position="168"/>
        <end position="191"/>
    </location>
</feature>
<dbReference type="STRING" id="74649.A0A2P6QGN6"/>
<dbReference type="Pfam" id="PF00027">
    <property type="entry name" value="cNMP_binding"/>
    <property type="match status" value="1"/>
</dbReference>
<dbReference type="Gene3D" id="2.60.120.10">
    <property type="entry name" value="Jelly Rolls"/>
    <property type="match status" value="1"/>
</dbReference>
<dbReference type="SUPFAM" id="SSF51206">
    <property type="entry name" value="cAMP-binding domain-like"/>
    <property type="match status" value="1"/>
</dbReference>
<keyword evidence="1" id="KW-0813">Transport</keyword>
<dbReference type="InterPro" id="IPR014710">
    <property type="entry name" value="RmlC-like_jellyroll"/>
</dbReference>
<feature type="transmembrane region" description="Helical" evidence="3">
    <location>
        <begin position="134"/>
        <end position="156"/>
    </location>
</feature>
<dbReference type="PROSITE" id="PS50042">
    <property type="entry name" value="CNMP_BINDING_3"/>
    <property type="match status" value="1"/>
</dbReference>
<feature type="transmembrane region" description="Helical" evidence="3">
    <location>
        <begin position="101"/>
        <end position="122"/>
    </location>
</feature>
<keyword evidence="3" id="KW-1133">Transmembrane helix</keyword>
<dbReference type="CDD" id="cd00038">
    <property type="entry name" value="CAP_ED"/>
    <property type="match status" value="1"/>
</dbReference>
<dbReference type="OrthoDB" id="421226at2759"/>
<dbReference type="SUPFAM" id="SSF81324">
    <property type="entry name" value="Voltage-gated potassium channels"/>
    <property type="match status" value="1"/>
</dbReference>
<proteinExistence type="predicted"/>
<name>A0A2P6QGN6_ROSCH</name>
<accession>A0A2P6QGN6</accession>
<dbReference type="GO" id="GO:0016020">
    <property type="term" value="C:membrane"/>
    <property type="evidence" value="ECO:0007669"/>
    <property type="project" value="UniProtKB-SubCell"/>
</dbReference>
<evidence type="ECO:0000256" key="3">
    <source>
        <dbReference type="SAM" id="Phobius"/>
    </source>
</evidence>
<evidence type="ECO:0000313" key="5">
    <source>
        <dbReference type="EMBL" id="PRQ33341.1"/>
    </source>
</evidence>
<keyword evidence="1" id="KW-1071">Ligand-gated ion channel</keyword>
<keyword evidence="3" id="KW-0812">Transmembrane</keyword>
<evidence type="ECO:0000313" key="6">
    <source>
        <dbReference type="Proteomes" id="UP000238479"/>
    </source>
</evidence>
<dbReference type="AlphaFoldDB" id="A0A2P6QGN6"/>
<dbReference type="SMART" id="SM00100">
    <property type="entry name" value="cNMP"/>
    <property type="match status" value="1"/>
</dbReference>
<protein>
    <submittedName>
        <fullName evidence="5">Putative potassium channel, voltage-dependent, ELK</fullName>
    </submittedName>
</protein>
<keyword evidence="6" id="KW-1185">Reference proteome</keyword>
<dbReference type="PANTHER" id="PTHR45651">
    <property type="entry name" value="CYCLIC NUCLEOTIDE-GATED ION CHANNEL 15-RELATED-RELATED"/>
    <property type="match status" value="1"/>
</dbReference>
<keyword evidence="2 5" id="KW-0407">Ion channel</keyword>
<comment type="caution">
    <text evidence="5">The sequence shown here is derived from an EMBL/GenBank/DDBJ whole genome shotgun (WGS) entry which is preliminary data.</text>
</comment>
<sequence>MEVQISRIQSGDLEENAPGSVSSGESLTAGYFNRVLGPRSFERVMSTKGVKSHCGVLVDKLKLIRKNRILFWSLSALLLDPLFCYILVMSDEKKCIRLDRILGIIATVLRSLSDLYYIFHIINHFDATFVTRSVAVDILVVLPLPQVLVFAVVPNLNDSRIYSAAKSLNFLFIIQYVLRVLRTCSLLTLIIRASGILAESAWANLSFFMLASHVLGAFWYLFSIERKATCWLEACKRLGVNCSLYCDDTLRSITLLNDSCSTNSTLFDFGIYSDAVESGVVDSTHFLQRISYGFWWGLQNLSSLGQSLKTSIHIWEICFAVSVSICGLVLFAFLIGNMQTYLLAKVARSEDMRAKQQEIAVWMSFHSLPRNLKTRIWQSLKYKLKENTGIDVETFLHLLPRELSKDIKRHICYNPLREVSLLRNKNEELLDAICEHLKPVLYKKNSIIFQEGEPLAEMLFITRGKIVTYTTSAMVRFLGNGDCYGEELLDWMLCSYSEENLSSTNIYNFPLSSKTVKAQTEVEVFVLRVHQLKLIVKKFWFCFSKGTRPLSLSWAARTLQAAWRRHRRSQLLKDVVF</sequence>
<dbReference type="Gene3D" id="1.10.287.70">
    <property type="match status" value="1"/>
</dbReference>
<reference evidence="5 6" key="1">
    <citation type="journal article" date="2018" name="Nat. Genet.">
        <title>The Rosa genome provides new insights in the design of modern roses.</title>
        <authorList>
            <person name="Bendahmane M."/>
        </authorList>
    </citation>
    <scope>NUCLEOTIDE SEQUENCE [LARGE SCALE GENOMIC DNA]</scope>
    <source>
        <strain evidence="6">cv. Old Blush</strain>
    </source>
</reference>
<gene>
    <name evidence="5" type="ORF">RchiOBHm_Chr5g0056511</name>
</gene>
<evidence type="ECO:0000256" key="2">
    <source>
        <dbReference type="ARBA" id="ARBA00023303"/>
    </source>
</evidence>
<dbReference type="Gene3D" id="1.10.287.630">
    <property type="entry name" value="Helix hairpin bin"/>
    <property type="match status" value="1"/>
</dbReference>
<feature type="domain" description="Cyclic nucleotide-binding" evidence="4">
    <location>
        <begin position="421"/>
        <end position="489"/>
    </location>
</feature>
<feature type="transmembrane region" description="Helical" evidence="3">
    <location>
        <begin position="203"/>
        <end position="222"/>
    </location>
</feature>
<dbReference type="GO" id="GO:0034220">
    <property type="term" value="P:monoatomic ion transmembrane transport"/>
    <property type="evidence" value="ECO:0007669"/>
    <property type="project" value="UniProtKB-KW"/>
</dbReference>
<dbReference type="InterPro" id="IPR018490">
    <property type="entry name" value="cNMP-bd_dom_sf"/>
</dbReference>
<dbReference type="EMBL" id="PDCK01000043">
    <property type="protein sequence ID" value="PRQ33341.1"/>
    <property type="molecule type" value="Genomic_DNA"/>
</dbReference>
<evidence type="ECO:0000259" key="4">
    <source>
        <dbReference type="PROSITE" id="PS50042"/>
    </source>
</evidence>
<evidence type="ECO:0000256" key="1">
    <source>
        <dbReference type="ARBA" id="ARBA00023286"/>
    </source>
</evidence>
<feature type="transmembrane region" description="Helical" evidence="3">
    <location>
        <begin position="69"/>
        <end position="89"/>
    </location>
</feature>
<dbReference type="Gramene" id="PRQ33341">
    <property type="protein sequence ID" value="PRQ33341"/>
    <property type="gene ID" value="RchiOBHm_Chr5g0056511"/>
</dbReference>
<feature type="transmembrane region" description="Helical" evidence="3">
    <location>
        <begin position="314"/>
        <end position="335"/>
    </location>
</feature>